<dbReference type="InterPro" id="IPR036397">
    <property type="entry name" value="RNaseH_sf"/>
</dbReference>
<dbReference type="AlphaFoldDB" id="A0A7W9JL15"/>
<proteinExistence type="predicted"/>
<accession>A0A7W9JL15</accession>
<dbReference type="Proteomes" id="UP000567246">
    <property type="component" value="Unassembled WGS sequence"/>
</dbReference>
<sequence length="308" mass="32088">MSELDELDFVAVEIHTAGADPASVCAVDMALVRGGEIVAAERWPVRPPTGPTSFSRLHTQLHGVDEAAVADAPEWPEVAAQLDLLGEHLPFVASGADRDRGAYEAATRATGGTPQEHEWRDALALVGRLRPDVDPPRIATAAQALGVPDGARPAGAGSEAVRTADVVLALARQSGRGTVRRLWSEAAPPTPDEPIIPESLRRRHGMEPSVPPAGAHRWAPPAPAPVAASEAPAARGGGVGWKLAGTAMVGIALGAALFFVASVAVIMEYLEDGRGSDATVGMGIAALSAFLAWWFGKTGVDWIRRQDG</sequence>
<dbReference type="Gene3D" id="3.30.420.10">
    <property type="entry name" value="Ribonuclease H-like superfamily/Ribonuclease H"/>
    <property type="match status" value="1"/>
</dbReference>
<comment type="caution">
    <text evidence="2">The sequence shown here is derived from an EMBL/GenBank/DDBJ whole genome shotgun (WGS) entry which is preliminary data.</text>
</comment>
<dbReference type="InterPro" id="IPR012337">
    <property type="entry name" value="RNaseH-like_sf"/>
</dbReference>
<dbReference type="SUPFAM" id="SSF53098">
    <property type="entry name" value="Ribonuclease H-like"/>
    <property type="match status" value="1"/>
</dbReference>
<reference evidence="2 3" key="1">
    <citation type="submission" date="2020-08" db="EMBL/GenBank/DDBJ databases">
        <title>Sequencing the genomes of 1000 actinobacteria strains.</title>
        <authorList>
            <person name="Klenk H.-P."/>
        </authorList>
    </citation>
    <scope>NUCLEOTIDE SEQUENCE [LARGE SCALE GENOMIC DNA]</scope>
    <source>
        <strain evidence="2 3">DSM 17945</strain>
    </source>
</reference>
<keyword evidence="1" id="KW-0472">Membrane</keyword>
<keyword evidence="3" id="KW-1185">Reference proteome</keyword>
<organism evidence="2 3">
    <name type="scientific">Micrococcus endophyticus</name>
    <dbReference type="NCBI Taxonomy" id="455343"/>
    <lineage>
        <taxon>Bacteria</taxon>
        <taxon>Bacillati</taxon>
        <taxon>Actinomycetota</taxon>
        <taxon>Actinomycetes</taxon>
        <taxon>Micrococcales</taxon>
        <taxon>Micrococcaceae</taxon>
        <taxon>Micrococcus</taxon>
    </lineage>
</organism>
<gene>
    <name evidence="2" type="ORF">HDA33_002381</name>
</gene>
<evidence type="ECO:0000313" key="3">
    <source>
        <dbReference type="Proteomes" id="UP000567246"/>
    </source>
</evidence>
<evidence type="ECO:0000256" key="1">
    <source>
        <dbReference type="SAM" id="Phobius"/>
    </source>
</evidence>
<dbReference type="EMBL" id="JACHMW010000001">
    <property type="protein sequence ID" value="MBB5849817.1"/>
    <property type="molecule type" value="Genomic_DNA"/>
</dbReference>
<dbReference type="RefSeq" id="WP_184173520.1">
    <property type="nucleotide sequence ID" value="NZ_BAABAG010000006.1"/>
</dbReference>
<dbReference type="GO" id="GO:0003676">
    <property type="term" value="F:nucleic acid binding"/>
    <property type="evidence" value="ECO:0007669"/>
    <property type="project" value="InterPro"/>
</dbReference>
<keyword evidence="1" id="KW-1133">Transmembrane helix</keyword>
<name>A0A7W9JL15_9MICC</name>
<feature type="transmembrane region" description="Helical" evidence="1">
    <location>
        <begin position="278"/>
        <end position="296"/>
    </location>
</feature>
<evidence type="ECO:0000313" key="2">
    <source>
        <dbReference type="EMBL" id="MBB5849817.1"/>
    </source>
</evidence>
<protein>
    <submittedName>
        <fullName evidence="2">DNA polymerase III epsilon subunit-like protein</fullName>
    </submittedName>
</protein>
<keyword evidence="1" id="KW-0812">Transmembrane</keyword>
<feature type="transmembrane region" description="Helical" evidence="1">
    <location>
        <begin position="243"/>
        <end position="266"/>
    </location>
</feature>